<dbReference type="NCBIfam" id="TIGR04123">
    <property type="entry name" value="P_estr_lig_assc"/>
    <property type="match status" value="1"/>
</dbReference>
<sequence length="236" mass="24805">MAHIPLTLAGCRLEARSGGALWWPAERLLCVADLHLGRAERMARRGGALLPPYETRDTLTRLAAEIDACAPRCVVALGDSFDDDAAAAGLDAQESALLAGLTRRADWVWISGNHDPAGPGGQARATLSRGPLTFRHIADPGALGEISGHWHPKLRVSLGGRGLSRPCFLADDARIVLPAFGTYTGGLDCRRAPLAGLMRPGARAVLTGQPMLSLPLPAAGAPPCAPPARHHHGDRT</sequence>
<proteinExistence type="predicted"/>
<keyword evidence="2" id="KW-0436">Ligase</keyword>
<dbReference type="InterPro" id="IPR029052">
    <property type="entry name" value="Metallo-depent_PP-like"/>
</dbReference>
<gene>
    <name evidence="2" type="primary">pdeM</name>
    <name evidence="2" type="ORF">FDP22_10015</name>
</gene>
<keyword evidence="2" id="KW-0540">Nuclease</keyword>
<accession>A0A5B8FXT3</accession>
<dbReference type="GO" id="GO:0004519">
    <property type="term" value="F:endonuclease activity"/>
    <property type="evidence" value="ECO:0007669"/>
    <property type="project" value="UniProtKB-KW"/>
</dbReference>
<dbReference type="EMBL" id="CP040818">
    <property type="protein sequence ID" value="QDL92080.1"/>
    <property type="molecule type" value="Genomic_DNA"/>
</dbReference>
<evidence type="ECO:0000313" key="2">
    <source>
        <dbReference type="EMBL" id="QDL92080.1"/>
    </source>
</evidence>
<dbReference type="SUPFAM" id="SSF56300">
    <property type="entry name" value="Metallo-dependent phosphatases"/>
    <property type="match status" value="1"/>
</dbReference>
<evidence type="ECO:0000313" key="3">
    <source>
        <dbReference type="Proteomes" id="UP000305888"/>
    </source>
</evidence>
<dbReference type="Gene3D" id="3.60.21.10">
    <property type="match status" value="1"/>
</dbReference>
<dbReference type="KEGG" id="ppru:FDP22_10015"/>
<reference evidence="2 3" key="1">
    <citation type="submission" date="2019-06" db="EMBL/GenBank/DDBJ databases">
        <title>Genome sequence of Rhodobacteraceae bacterium D4M1.</title>
        <authorList>
            <person name="Cao J."/>
        </authorList>
    </citation>
    <scope>NUCLEOTIDE SEQUENCE [LARGE SCALE GENOMIC DNA]</scope>
    <source>
        <strain evidence="2 3">D4M1</strain>
    </source>
</reference>
<feature type="region of interest" description="Disordered" evidence="1">
    <location>
        <begin position="217"/>
        <end position="236"/>
    </location>
</feature>
<keyword evidence="2" id="KW-0255">Endonuclease</keyword>
<dbReference type="OrthoDB" id="9795838at2"/>
<dbReference type="EC" id="3.1.-.-" evidence="2"/>
<keyword evidence="2" id="KW-0378">Hydrolase</keyword>
<dbReference type="AlphaFoldDB" id="A0A5B8FXT3"/>
<dbReference type="Proteomes" id="UP000305888">
    <property type="component" value="Chromosome"/>
</dbReference>
<organism evidence="2 3">
    <name type="scientific">Paroceanicella profunda</name>
    <dbReference type="NCBI Taxonomy" id="2579971"/>
    <lineage>
        <taxon>Bacteria</taxon>
        <taxon>Pseudomonadati</taxon>
        <taxon>Pseudomonadota</taxon>
        <taxon>Alphaproteobacteria</taxon>
        <taxon>Rhodobacterales</taxon>
        <taxon>Paracoccaceae</taxon>
        <taxon>Paroceanicella</taxon>
    </lineage>
</organism>
<evidence type="ECO:0000256" key="1">
    <source>
        <dbReference type="SAM" id="MobiDB-lite"/>
    </source>
</evidence>
<dbReference type="InterPro" id="IPR026336">
    <property type="entry name" value="PdeM-like"/>
</dbReference>
<dbReference type="PANTHER" id="PTHR39323">
    <property type="entry name" value="BLR1149 PROTEIN"/>
    <property type="match status" value="1"/>
</dbReference>
<dbReference type="GO" id="GO:0016874">
    <property type="term" value="F:ligase activity"/>
    <property type="evidence" value="ECO:0007669"/>
    <property type="project" value="UniProtKB-KW"/>
</dbReference>
<dbReference type="GO" id="GO:0016787">
    <property type="term" value="F:hydrolase activity"/>
    <property type="evidence" value="ECO:0007669"/>
    <property type="project" value="UniProtKB-KW"/>
</dbReference>
<protein>
    <submittedName>
        <fullName evidence="2">Ligase-associated DNA damage response endonuclease PdeM</fullName>
        <ecNumber evidence="2">3.1.-.-</ecNumber>
    </submittedName>
</protein>
<name>A0A5B8FXT3_9RHOB</name>
<keyword evidence="3" id="KW-1185">Reference proteome</keyword>
<dbReference type="PANTHER" id="PTHR39323:SF1">
    <property type="entry name" value="BLR1149 PROTEIN"/>
    <property type="match status" value="1"/>
</dbReference>
<dbReference type="RefSeq" id="WP_138571871.1">
    <property type="nucleotide sequence ID" value="NZ_CP040818.1"/>
</dbReference>